<dbReference type="Proteomes" id="UP001498476">
    <property type="component" value="Unassembled WGS sequence"/>
</dbReference>
<organism evidence="3 4">
    <name type="scientific">Neonectria punicea</name>
    <dbReference type="NCBI Taxonomy" id="979145"/>
    <lineage>
        <taxon>Eukaryota</taxon>
        <taxon>Fungi</taxon>
        <taxon>Dikarya</taxon>
        <taxon>Ascomycota</taxon>
        <taxon>Pezizomycotina</taxon>
        <taxon>Sordariomycetes</taxon>
        <taxon>Hypocreomycetidae</taxon>
        <taxon>Hypocreales</taxon>
        <taxon>Nectriaceae</taxon>
        <taxon>Neonectria</taxon>
    </lineage>
</organism>
<feature type="compositionally biased region" description="Acidic residues" evidence="1">
    <location>
        <begin position="438"/>
        <end position="449"/>
    </location>
</feature>
<reference evidence="3 4" key="1">
    <citation type="journal article" date="2025" name="Microbiol. Resour. Announc.">
        <title>Draft genome sequences for Neonectria magnoliae and Neonectria punicea, canker pathogens of Liriodendron tulipifera and Acer saccharum in West Virginia.</title>
        <authorList>
            <person name="Petronek H.M."/>
            <person name="Kasson M.T."/>
            <person name="Metheny A.M."/>
            <person name="Stauder C.M."/>
            <person name="Lovett B."/>
            <person name="Lynch S.C."/>
            <person name="Garnas J.R."/>
            <person name="Kasson L.R."/>
            <person name="Stajich J.E."/>
        </authorList>
    </citation>
    <scope>NUCLEOTIDE SEQUENCE [LARGE SCALE GENOMIC DNA]</scope>
    <source>
        <strain evidence="3 4">NRRL 64653</strain>
    </source>
</reference>
<evidence type="ECO:0000313" key="3">
    <source>
        <dbReference type="EMBL" id="KAK7398504.1"/>
    </source>
</evidence>
<dbReference type="InterPro" id="IPR003615">
    <property type="entry name" value="HNH_nuc"/>
</dbReference>
<gene>
    <name evidence="3" type="ORF">QQX98_012112</name>
</gene>
<dbReference type="EMBL" id="JAZAVJ010000331">
    <property type="protein sequence ID" value="KAK7398504.1"/>
    <property type="molecule type" value="Genomic_DNA"/>
</dbReference>
<protein>
    <recommendedName>
        <fullName evidence="2">HNH nuclease domain-containing protein</fullName>
    </recommendedName>
</protein>
<sequence length="527" mass="58210">MTADEPSQGETRAERLHRLLDAFLSQPDQHEQNIEAAKNLLKMDLPFELPTILLPVDEAAIRRDYAVKIESTIRGMAPNTEDFRLNAVQLATILTVPLSTLKDNSGYLSYEFQRPGDLQKHLQGLPSLLKHFLQKNWTKDEHSRLSTKTGESQTSHTKKSKPSAAQRQEDADEDFLPSDKTRNATETKLCRHRDGHACVVMGTSQPEACHIVPFAWNSTQTGVKKTSLVLGYIAAFFDSASVVKYDRCLANANDPGSSDKAWNMLCLNRQLHWWWSKAQLGFKCLGIEDSSENQAMVTLQFNWMPRQNMKPTDKMTLTGERNDVDAMVGSAIAFLRDGSFPPPEAFGRLKALHSHANRPILSGHIVKVPLPKADATRFKAMIDFQWAIVCVAALSGAAGAPELLPDHEGWGDPDLRTALWVEAQAEMDVPPPELPATEQEEALTEPEEIPENRPLRSTTNSPVPRRAPGSQAPGTPPIKLVLGTESAQADTSPTKLSQRTEQAPAQGQASGQTRLTENMPPGLSRRG</sequence>
<feature type="region of interest" description="Disordered" evidence="1">
    <location>
        <begin position="140"/>
        <end position="179"/>
    </location>
</feature>
<dbReference type="Pfam" id="PF13391">
    <property type="entry name" value="HNH_2"/>
    <property type="match status" value="1"/>
</dbReference>
<evidence type="ECO:0000259" key="2">
    <source>
        <dbReference type="Pfam" id="PF13391"/>
    </source>
</evidence>
<feature type="compositionally biased region" description="Polar residues" evidence="1">
    <location>
        <begin position="146"/>
        <end position="155"/>
    </location>
</feature>
<evidence type="ECO:0000256" key="1">
    <source>
        <dbReference type="SAM" id="MobiDB-lite"/>
    </source>
</evidence>
<feature type="region of interest" description="Disordered" evidence="1">
    <location>
        <begin position="429"/>
        <end position="527"/>
    </location>
</feature>
<accession>A0ABR1GJS2</accession>
<proteinExistence type="predicted"/>
<comment type="caution">
    <text evidence="3">The sequence shown here is derived from an EMBL/GenBank/DDBJ whole genome shotgun (WGS) entry which is preliminary data.</text>
</comment>
<keyword evidence="4" id="KW-1185">Reference proteome</keyword>
<evidence type="ECO:0000313" key="4">
    <source>
        <dbReference type="Proteomes" id="UP001498476"/>
    </source>
</evidence>
<feature type="compositionally biased region" description="Polar residues" evidence="1">
    <location>
        <begin position="485"/>
        <end position="516"/>
    </location>
</feature>
<name>A0ABR1GJS2_9HYPO</name>
<feature type="domain" description="HNH nuclease" evidence="2">
    <location>
        <begin position="198"/>
        <end position="282"/>
    </location>
</feature>